<dbReference type="AlphaFoldDB" id="E2AEZ6"/>
<evidence type="ECO:0000313" key="2">
    <source>
        <dbReference type="Proteomes" id="UP000000311"/>
    </source>
</evidence>
<sequence>KIMNACETIHNNPGIFQRLRQSMRRRCNVCIKAAGRHFEHLL</sequence>
<name>E2AEZ6_CAMFO</name>
<keyword evidence="2" id="KW-1185">Reference proteome</keyword>
<dbReference type="InParanoid" id="E2AEZ6"/>
<gene>
    <name evidence="1" type="ORF">EAG_10488</name>
</gene>
<feature type="non-terminal residue" evidence="1">
    <location>
        <position position="1"/>
    </location>
</feature>
<evidence type="ECO:0000313" key="1">
    <source>
        <dbReference type="EMBL" id="EFN67951.1"/>
    </source>
</evidence>
<reference evidence="1 2" key="1">
    <citation type="journal article" date="2010" name="Science">
        <title>Genomic comparison of the ants Camponotus floridanus and Harpegnathos saltator.</title>
        <authorList>
            <person name="Bonasio R."/>
            <person name="Zhang G."/>
            <person name="Ye C."/>
            <person name="Mutti N.S."/>
            <person name="Fang X."/>
            <person name="Qin N."/>
            <person name="Donahue G."/>
            <person name="Yang P."/>
            <person name="Li Q."/>
            <person name="Li C."/>
            <person name="Zhang P."/>
            <person name="Huang Z."/>
            <person name="Berger S.L."/>
            <person name="Reinberg D."/>
            <person name="Wang J."/>
            <person name="Liebig J."/>
        </authorList>
    </citation>
    <scope>NUCLEOTIDE SEQUENCE [LARGE SCALE GENOMIC DNA]</scope>
    <source>
        <strain evidence="2">C129</strain>
    </source>
</reference>
<feature type="non-terminal residue" evidence="1">
    <location>
        <position position="42"/>
    </location>
</feature>
<proteinExistence type="predicted"/>
<protein>
    <submittedName>
        <fullName evidence="1">Uncharacterized protein</fullName>
    </submittedName>
</protein>
<dbReference type="Proteomes" id="UP000000311">
    <property type="component" value="Unassembled WGS sequence"/>
</dbReference>
<organism evidence="2">
    <name type="scientific">Camponotus floridanus</name>
    <name type="common">Florida carpenter ant</name>
    <dbReference type="NCBI Taxonomy" id="104421"/>
    <lineage>
        <taxon>Eukaryota</taxon>
        <taxon>Metazoa</taxon>
        <taxon>Ecdysozoa</taxon>
        <taxon>Arthropoda</taxon>
        <taxon>Hexapoda</taxon>
        <taxon>Insecta</taxon>
        <taxon>Pterygota</taxon>
        <taxon>Neoptera</taxon>
        <taxon>Endopterygota</taxon>
        <taxon>Hymenoptera</taxon>
        <taxon>Apocrita</taxon>
        <taxon>Aculeata</taxon>
        <taxon>Formicoidea</taxon>
        <taxon>Formicidae</taxon>
        <taxon>Formicinae</taxon>
        <taxon>Camponotus</taxon>
    </lineage>
</organism>
<accession>E2AEZ6</accession>
<dbReference type="EMBL" id="GL438984">
    <property type="protein sequence ID" value="EFN67951.1"/>
    <property type="molecule type" value="Genomic_DNA"/>
</dbReference>